<dbReference type="InterPro" id="IPR000315">
    <property type="entry name" value="Znf_B-box"/>
</dbReference>
<dbReference type="GO" id="GO:0008270">
    <property type="term" value="F:zinc ion binding"/>
    <property type="evidence" value="ECO:0007669"/>
    <property type="project" value="InterPro"/>
</dbReference>
<dbReference type="AlphaFoldDB" id="A0A0P8W3C5"/>
<dbReference type="Proteomes" id="UP000050326">
    <property type="component" value="Unassembled WGS sequence"/>
</dbReference>
<dbReference type="RefSeq" id="WP_054876329.1">
    <property type="nucleotide sequence ID" value="NZ_LKET01000043.1"/>
</dbReference>
<feature type="transmembrane region" description="Helical" evidence="1">
    <location>
        <begin position="112"/>
        <end position="129"/>
    </location>
</feature>
<feature type="transmembrane region" description="Helical" evidence="1">
    <location>
        <begin position="62"/>
        <end position="81"/>
    </location>
</feature>
<evidence type="ECO:0000259" key="2">
    <source>
        <dbReference type="PROSITE" id="PS50119"/>
    </source>
</evidence>
<keyword evidence="1" id="KW-1133">Transmembrane helix</keyword>
<feature type="transmembrane region" description="Helical" evidence="1">
    <location>
        <begin position="165"/>
        <end position="182"/>
    </location>
</feature>
<keyword evidence="1" id="KW-0472">Membrane</keyword>
<evidence type="ECO:0000313" key="4">
    <source>
        <dbReference type="Proteomes" id="UP000050326"/>
    </source>
</evidence>
<dbReference type="OrthoDB" id="82335at2"/>
<sequence length="235" mass="26545">MRCAFHNEKDAEFICSSCGQPICRDCLMIVNGKNYCRTCGHNLSALNNTHQYGPVPDKRGDGISGFLFFIFLFAPGLRHMYLGLMKRGIHFLLTFFGAIAVGMLLGSGIGEVIIPVCFIVWFYSAFDSYQCRKLLARGEKVEDAPLFKDYGYEEIKNYFSGRKQLIGIAAIVLGGYLLLKQFVRYGWAFPLPNAVIRAIDFILRNSVPIFMILFGIYLIARTGKKAKDYIETPNE</sequence>
<dbReference type="Pfam" id="PF00643">
    <property type="entry name" value="zf-B_box"/>
    <property type="match status" value="1"/>
</dbReference>
<accession>A0A0P8W3C5</accession>
<organism evidence="3 4">
    <name type="scientific">Oxobacter pfennigii</name>
    <dbReference type="NCBI Taxonomy" id="36849"/>
    <lineage>
        <taxon>Bacteria</taxon>
        <taxon>Bacillati</taxon>
        <taxon>Bacillota</taxon>
        <taxon>Clostridia</taxon>
        <taxon>Eubacteriales</taxon>
        <taxon>Clostridiaceae</taxon>
        <taxon>Oxobacter</taxon>
    </lineage>
</organism>
<dbReference type="EMBL" id="LKET01000043">
    <property type="protein sequence ID" value="KPU43083.1"/>
    <property type="molecule type" value="Genomic_DNA"/>
</dbReference>
<keyword evidence="4" id="KW-1185">Reference proteome</keyword>
<keyword evidence="1" id="KW-0812">Transmembrane</keyword>
<feature type="transmembrane region" description="Helical" evidence="1">
    <location>
        <begin position="202"/>
        <end position="220"/>
    </location>
</feature>
<reference evidence="3 4" key="1">
    <citation type="submission" date="2015-09" db="EMBL/GenBank/DDBJ databases">
        <title>Genome sequence of Oxobacter pfennigii DSM 3222.</title>
        <authorList>
            <person name="Poehlein A."/>
            <person name="Bengelsdorf F.R."/>
            <person name="Schiel-Bengelsdorf B."/>
            <person name="Duerre P."/>
            <person name="Daniel R."/>
        </authorList>
    </citation>
    <scope>NUCLEOTIDE SEQUENCE [LARGE SCALE GENOMIC DNA]</scope>
    <source>
        <strain evidence="3 4">DSM 3222</strain>
    </source>
</reference>
<proteinExistence type="predicted"/>
<dbReference type="STRING" id="36849.OXPF_33330"/>
<evidence type="ECO:0000313" key="3">
    <source>
        <dbReference type="EMBL" id="KPU43083.1"/>
    </source>
</evidence>
<feature type="domain" description="B box-type" evidence="2">
    <location>
        <begin position="1"/>
        <end position="46"/>
    </location>
</feature>
<gene>
    <name evidence="3" type="ORF">OXPF_33330</name>
</gene>
<dbReference type="PROSITE" id="PS50119">
    <property type="entry name" value="ZF_BBOX"/>
    <property type="match status" value="1"/>
</dbReference>
<evidence type="ECO:0000256" key="1">
    <source>
        <dbReference type="SAM" id="Phobius"/>
    </source>
</evidence>
<protein>
    <submittedName>
        <fullName evidence="3">B-box zinc finger</fullName>
    </submittedName>
</protein>
<comment type="caution">
    <text evidence="3">The sequence shown here is derived from an EMBL/GenBank/DDBJ whole genome shotgun (WGS) entry which is preliminary data.</text>
</comment>
<name>A0A0P8W3C5_9CLOT</name>